<dbReference type="SUPFAM" id="SSF55486">
    <property type="entry name" value="Metalloproteases ('zincins'), catalytic domain"/>
    <property type="match status" value="1"/>
</dbReference>
<reference evidence="2" key="1">
    <citation type="journal article" date="2021" name="PeerJ">
        <title>Extensive microbial diversity within the chicken gut microbiome revealed by metagenomics and culture.</title>
        <authorList>
            <person name="Gilroy R."/>
            <person name="Ravi A."/>
            <person name="Getino M."/>
            <person name="Pursley I."/>
            <person name="Horton D.L."/>
            <person name="Alikhan N.F."/>
            <person name="Baker D."/>
            <person name="Gharbi K."/>
            <person name="Hall N."/>
            <person name="Watson M."/>
            <person name="Adriaenssens E.M."/>
            <person name="Foster-Nyarko E."/>
            <person name="Jarju S."/>
            <person name="Secka A."/>
            <person name="Antonio M."/>
            <person name="Oren A."/>
            <person name="Chaudhuri R.R."/>
            <person name="La Ragione R."/>
            <person name="Hildebrand F."/>
            <person name="Pallen M.J."/>
        </authorList>
    </citation>
    <scope>NUCLEOTIDE SEQUENCE</scope>
    <source>
        <strain evidence="2">ChiGjej5B5-22894</strain>
    </source>
</reference>
<protein>
    <submittedName>
        <fullName evidence="2">Metallopeptidase family protein</fullName>
    </submittedName>
</protein>
<dbReference type="Proteomes" id="UP000742460">
    <property type="component" value="Unassembled WGS sequence"/>
</dbReference>
<gene>
    <name evidence="2" type="ORF">K8V81_11815</name>
</gene>
<sequence length="151" mass="17119">MDVEPLLPGPAGPRQGPRRRDRRGRGRRWDLIPPHLPGHRTRRERFDELVTDAGAMIAERFPRRLAHMQVLVEEVPPADPGPWDDATVLLGRVIPPSRTHPARVIVYRRPLQTRCSTEAELEMLVRQVLAEQIGSLLNIAPEDIDPGAWTD</sequence>
<evidence type="ECO:0000256" key="1">
    <source>
        <dbReference type="SAM" id="MobiDB-lite"/>
    </source>
</evidence>
<dbReference type="InterPro" id="IPR010428">
    <property type="entry name" value="Zincin_1"/>
</dbReference>
<feature type="region of interest" description="Disordered" evidence="1">
    <location>
        <begin position="1"/>
        <end position="36"/>
    </location>
</feature>
<dbReference type="InterPro" id="IPR038555">
    <property type="entry name" value="Zincin_1_sf"/>
</dbReference>
<comment type="caution">
    <text evidence="2">The sequence shown here is derived from an EMBL/GenBank/DDBJ whole genome shotgun (WGS) entry which is preliminary data.</text>
</comment>
<proteinExistence type="predicted"/>
<feature type="compositionally biased region" description="Basic residues" evidence="1">
    <location>
        <begin position="16"/>
        <end position="26"/>
    </location>
</feature>
<dbReference type="CDD" id="cd12954">
    <property type="entry name" value="MMP_TTHA0227_like_1"/>
    <property type="match status" value="1"/>
</dbReference>
<evidence type="ECO:0000313" key="3">
    <source>
        <dbReference type="Proteomes" id="UP000742460"/>
    </source>
</evidence>
<name>A0A921MXV3_9MICO</name>
<organism evidence="2 3">
    <name type="scientific">Brachybacterium massiliense</name>
    <dbReference type="NCBI Taxonomy" id="1755098"/>
    <lineage>
        <taxon>Bacteria</taxon>
        <taxon>Bacillati</taxon>
        <taxon>Actinomycetota</taxon>
        <taxon>Actinomycetes</taxon>
        <taxon>Micrococcales</taxon>
        <taxon>Dermabacteraceae</taxon>
        <taxon>Brachybacterium</taxon>
    </lineage>
</organism>
<dbReference type="Pfam" id="PF06262">
    <property type="entry name" value="Zincin_1"/>
    <property type="match status" value="1"/>
</dbReference>
<reference evidence="2" key="2">
    <citation type="submission" date="2021-09" db="EMBL/GenBank/DDBJ databases">
        <authorList>
            <person name="Gilroy R."/>
        </authorList>
    </citation>
    <scope>NUCLEOTIDE SEQUENCE</scope>
    <source>
        <strain evidence="2">ChiGjej5B5-22894</strain>
    </source>
</reference>
<accession>A0A921MXV3</accession>
<dbReference type="Gene3D" id="3.30.2010.20">
    <property type="match status" value="1"/>
</dbReference>
<dbReference type="AlphaFoldDB" id="A0A921MXV3"/>
<dbReference type="EMBL" id="DYUE01000276">
    <property type="protein sequence ID" value="HJG92395.1"/>
    <property type="molecule type" value="Genomic_DNA"/>
</dbReference>
<evidence type="ECO:0000313" key="2">
    <source>
        <dbReference type="EMBL" id="HJG92395.1"/>
    </source>
</evidence>